<sequence>MRPSGLYCPAGDFYIDPAKPVARAVITHAHGDHARKGSMQYWSSREGEALLRVRVGQKTWINALDWGQPAQIGAARVSLHPAGHVLGSAQVRIEAEGQVWVISGDYKRDDDPTCTPFEPVPCDVFVTEATFGLPEYRWPAASETAREIHQWWEQNAAEGQASVLFSYALGKAQRILAELTRYTGRKVWLHGAMTPLVEVYRKAGVRMLPTESAVAPPRTKDFAGELILAPPAARGTPWMKRFRPYRCGFASGWMQKDLRREAYDRGFILSDHADWDGLLLSIGQSGARRVLAMHGHTETLVAHLREQGIDAAALPGAAPGY</sequence>
<comment type="caution">
    <text evidence="1">The sequence shown here is derived from an EMBL/GenBank/DDBJ whole genome shotgun (WGS) entry which is preliminary data.</text>
</comment>
<dbReference type="GO" id="GO:0004521">
    <property type="term" value="F:RNA endonuclease activity"/>
    <property type="evidence" value="ECO:0007669"/>
    <property type="project" value="TreeGrafter"/>
</dbReference>
<gene>
    <name evidence="1" type="ORF">C3942_06160</name>
</gene>
<evidence type="ECO:0000313" key="1">
    <source>
        <dbReference type="EMBL" id="PPE75251.1"/>
    </source>
</evidence>
<dbReference type="PANTHER" id="PTHR11203">
    <property type="entry name" value="CLEAVAGE AND POLYADENYLATION SPECIFICITY FACTOR FAMILY MEMBER"/>
    <property type="match status" value="1"/>
</dbReference>
<dbReference type="Gene3D" id="3.60.15.10">
    <property type="entry name" value="Ribonuclease Z/Hydroxyacylglutathione hydrolase-like"/>
    <property type="match status" value="1"/>
</dbReference>
<dbReference type="NCBIfam" id="TIGR04122">
    <property type="entry name" value="Xnuc_lig_assoc"/>
    <property type="match status" value="1"/>
</dbReference>
<dbReference type="InterPro" id="IPR026360">
    <property type="entry name" value="Xnuc_lig_assoc"/>
</dbReference>
<keyword evidence="1" id="KW-0436">Ligase</keyword>
<dbReference type="GO" id="GO:0016874">
    <property type="term" value="F:ligase activity"/>
    <property type="evidence" value="ECO:0007669"/>
    <property type="project" value="UniProtKB-KW"/>
</dbReference>
<dbReference type="SUPFAM" id="SSF56281">
    <property type="entry name" value="Metallo-hydrolase/oxidoreductase"/>
    <property type="match status" value="1"/>
</dbReference>
<accession>A0A2S5TJW2</accession>
<dbReference type="AlphaFoldDB" id="A0A2S5TJW2"/>
<organism evidence="1 2">
    <name type="scientific">Solimonas fluminis</name>
    <dbReference type="NCBI Taxonomy" id="2086571"/>
    <lineage>
        <taxon>Bacteria</taxon>
        <taxon>Pseudomonadati</taxon>
        <taxon>Pseudomonadota</taxon>
        <taxon>Gammaproteobacteria</taxon>
        <taxon>Nevskiales</taxon>
        <taxon>Nevskiaceae</taxon>
        <taxon>Solimonas</taxon>
    </lineage>
</organism>
<dbReference type="PANTHER" id="PTHR11203:SF49">
    <property type="entry name" value="BLL1145 PROTEIN"/>
    <property type="match status" value="1"/>
</dbReference>
<reference evidence="1 2" key="1">
    <citation type="submission" date="2018-02" db="EMBL/GenBank/DDBJ databases">
        <title>Genome sequencing of Solimonas sp. HR-BB.</title>
        <authorList>
            <person name="Lee Y."/>
            <person name="Jeon C.O."/>
        </authorList>
    </citation>
    <scope>NUCLEOTIDE SEQUENCE [LARGE SCALE GENOMIC DNA]</scope>
    <source>
        <strain evidence="1 2">HR-BB</strain>
    </source>
</reference>
<dbReference type="EMBL" id="PSNW01000002">
    <property type="protein sequence ID" value="PPE75251.1"/>
    <property type="molecule type" value="Genomic_DNA"/>
</dbReference>
<dbReference type="InterPro" id="IPR036866">
    <property type="entry name" value="RibonucZ/Hydroxyglut_hydro"/>
</dbReference>
<dbReference type="OrthoDB" id="9803916at2"/>
<protein>
    <submittedName>
        <fullName evidence="1">DNA ligase-associated DEXH box helicase</fullName>
    </submittedName>
</protein>
<keyword evidence="2" id="KW-1185">Reference proteome</keyword>
<dbReference type="Proteomes" id="UP000238220">
    <property type="component" value="Unassembled WGS sequence"/>
</dbReference>
<evidence type="ECO:0000313" key="2">
    <source>
        <dbReference type="Proteomes" id="UP000238220"/>
    </source>
</evidence>
<name>A0A2S5TJW2_9GAMM</name>
<dbReference type="RefSeq" id="WP_104229477.1">
    <property type="nucleotide sequence ID" value="NZ_PSNW01000002.1"/>
</dbReference>
<dbReference type="InterPro" id="IPR050698">
    <property type="entry name" value="MBL"/>
</dbReference>
<proteinExistence type="predicted"/>